<reference evidence="12 13" key="1">
    <citation type="submission" date="2023-07" db="EMBL/GenBank/DDBJ databases">
        <title>Genomic Encyclopedia of Type Strains, Phase IV (KMG-IV): sequencing the most valuable type-strain genomes for metagenomic binning, comparative biology and taxonomic classification.</title>
        <authorList>
            <person name="Goeker M."/>
        </authorList>
    </citation>
    <scope>NUCLEOTIDE SEQUENCE [LARGE SCALE GENOMIC DNA]</scope>
    <source>
        <strain evidence="12 13">DSM 23494</strain>
    </source>
</reference>
<dbReference type="InterPro" id="IPR004468">
    <property type="entry name" value="CTP_synthase"/>
</dbReference>
<accession>A0ABU0AEW3</accession>
<feature type="domain" description="Glutamine amidotransferase" evidence="10">
    <location>
        <begin position="302"/>
        <end position="525"/>
    </location>
</feature>
<dbReference type="HAMAP" id="MF_01227">
    <property type="entry name" value="PyrG"/>
    <property type="match status" value="1"/>
</dbReference>
<dbReference type="InterPro" id="IPR017456">
    <property type="entry name" value="CTP_synthase_N"/>
</dbReference>
<dbReference type="RefSeq" id="WP_307472733.1">
    <property type="nucleotide sequence ID" value="NZ_JAUSUB010000003.1"/>
</dbReference>
<comment type="catalytic activity">
    <reaction evidence="8 9">
        <text>UTP + L-glutamine + ATP + H2O = CTP + L-glutamate + ADP + phosphate + 2 H(+)</text>
        <dbReference type="Rhea" id="RHEA:26426"/>
        <dbReference type="ChEBI" id="CHEBI:15377"/>
        <dbReference type="ChEBI" id="CHEBI:15378"/>
        <dbReference type="ChEBI" id="CHEBI:29985"/>
        <dbReference type="ChEBI" id="CHEBI:30616"/>
        <dbReference type="ChEBI" id="CHEBI:37563"/>
        <dbReference type="ChEBI" id="CHEBI:43474"/>
        <dbReference type="ChEBI" id="CHEBI:46398"/>
        <dbReference type="ChEBI" id="CHEBI:58359"/>
        <dbReference type="ChEBI" id="CHEBI:456216"/>
        <dbReference type="EC" id="6.3.4.2"/>
    </reaction>
</comment>
<dbReference type="InterPro" id="IPR029062">
    <property type="entry name" value="Class_I_gatase-like"/>
</dbReference>
<feature type="region of interest" description="Amidoligase domain" evidence="9">
    <location>
        <begin position="1"/>
        <end position="267"/>
    </location>
</feature>
<dbReference type="SUPFAM" id="SSF52317">
    <property type="entry name" value="Class I glutamine amidotransferase-like"/>
    <property type="match status" value="1"/>
</dbReference>
<keyword evidence="9" id="KW-0460">Magnesium</keyword>
<keyword evidence="6 9" id="KW-0315">Glutamine amidotransferase</keyword>
<evidence type="ECO:0000259" key="11">
    <source>
        <dbReference type="Pfam" id="PF06418"/>
    </source>
</evidence>
<evidence type="ECO:0000256" key="3">
    <source>
        <dbReference type="ARBA" id="ARBA00022598"/>
    </source>
</evidence>
<feature type="active site" description="Nucleophile; for glutamine hydrolysis" evidence="9">
    <location>
        <position position="381"/>
    </location>
</feature>
<dbReference type="NCBIfam" id="NF003792">
    <property type="entry name" value="PRK05380.1"/>
    <property type="match status" value="1"/>
</dbReference>
<dbReference type="EMBL" id="JAUSUB010000003">
    <property type="protein sequence ID" value="MDQ0269286.1"/>
    <property type="molecule type" value="Genomic_DNA"/>
</dbReference>
<proteinExistence type="inferred from homology"/>
<evidence type="ECO:0000313" key="13">
    <source>
        <dbReference type="Proteomes" id="UP001238088"/>
    </source>
</evidence>
<evidence type="ECO:0000256" key="8">
    <source>
        <dbReference type="ARBA" id="ARBA00047781"/>
    </source>
</evidence>
<dbReference type="Gene3D" id="3.40.50.300">
    <property type="entry name" value="P-loop containing nucleotide triphosphate hydrolases"/>
    <property type="match status" value="1"/>
</dbReference>
<dbReference type="SUPFAM" id="SSF52540">
    <property type="entry name" value="P-loop containing nucleoside triphosphate hydrolases"/>
    <property type="match status" value="1"/>
</dbReference>
<dbReference type="EC" id="6.3.4.2" evidence="9"/>
<dbReference type="Pfam" id="PF00117">
    <property type="entry name" value="GATase"/>
    <property type="match status" value="1"/>
</dbReference>
<feature type="binding site" evidence="9">
    <location>
        <position position="13"/>
    </location>
    <ligand>
        <name>CTP</name>
        <dbReference type="ChEBI" id="CHEBI:37563"/>
        <note>allosteric inhibitor</note>
    </ligand>
</feature>
<comment type="catalytic activity">
    <reaction evidence="9">
        <text>UTP + NH4(+) + ATP = CTP + ADP + phosphate + 2 H(+)</text>
        <dbReference type="Rhea" id="RHEA:16597"/>
        <dbReference type="ChEBI" id="CHEBI:15378"/>
        <dbReference type="ChEBI" id="CHEBI:28938"/>
        <dbReference type="ChEBI" id="CHEBI:30616"/>
        <dbReference type="ChEBI" id="CHEBI:37563"/>
        <dbReference type="ChEBI" id="CHEBI:43474"/>
        <dbReference type="ChEBI" id="CHEBI:46398"/>
        <dbReference type="ChEBI" id="CHEBI:456216"/>
    </reaction>
</comment>
<evidence type="ECO:0000256" key="2">
    <source>
        <dbReference type="ARBA" id="ARBA00007533"/>
    </source>
</evidence>
<dbReference type="Gene3D" id="3.40.50.880">
    <property type="match status" value="1"/>
</dbReference>
<dbReference type="PANTHER" id="PTHR11550">
    <property type="entry name" value="CTP SYNTHASE"/>
    <property type="match status" value="1"/>
</dbReference>
<dbReference type="InterPro" id="IPR017926">
    <property type="entry name" value="GATASE"/>
</dbReference>
<comment type="similarity">
    <text evidence="2 9">Belongs to the CTP synthase family.</text>
</comment>
<feature type="binding site" evidence="9">
    <location>
        <position position="54"/>
    </location>
    <ligand>
        <name>L-glutamine</name>
        <dbReference type="ChEBI" id="CHEBI:58359"/>
    </ligand>
</feature>
<evidence type="ECO:0000256" key="4">
    <source>
        <dbReference type="ARBA" id="ARBA00022741"/>
    </source>
</evidence>
<dbReference type="InterPro" id="IPR027417">
    <property type="entry name" value="P-loop_NTPase"/>
</dbReference>
<dbReference type="CDD" id="cd01746">
    <property type="entry name" value="GATase1_CTP_Synthase"/>
    <property type="match status" value="1"/>
</dbReference>
<keyword evidence="3 9" id="KW-0436">Ligase</keyword>
<keyword evidence="9" id="KW-0479">Metal-binding</keyword>
<dbReference type="NCBIfam" id="TIGR00337">
    <property type="entry name" value="PyrG"/>
    <property type="match status" value="1"/>
</dbReference>
<feature type="binding site" evidence="9">
    <location>
        <position position="354"/>
    </location>
    <ligand>
        <name>L-glutamine</name>
        <dbReference type="ChEBI" id="CHEBI:58359"/>
    </ligand>
</feature>
<evidence type="ECO:0000256" key="1">
    <source>
        <dbReference type="ARBA" id="ARBA00005171"/>
    </source>
</evidence>
<feature type="binding site" evidence="9">
    <location>
        <position position="71"/>
    </location>
    <ligand>
        <name>ATP</name>
        <dbReference type="ChEBI" id="CHEBI:30616"/>
    </ligand>
</feature>
<evidence type="ECO:0000256" key="6">
    <source>
        <dbReference type="ARBA" id="ARBA00022962"/>
    </source>
</evidence>
<comment type="function">
    <text evidence="9">Catalyzes the ATP-dependent amination of UTP to CTP with either L-glutamine or ammonia as the source of nitrogen. Regulates intracellular CTP levels through interactions with the four ribonucleotide triphosphates.</text>
</comment>
<feature type="binding site" evidence="9">
    <location>
        <begin position="14"/>
        <end position="19"/>
    </location>
    <ligand>
        <name>ATP</name>
        <dbReference type="ChEBI" id="CHEBI:30616"/>
    </ligand>
</feature>
<feature type="binding site" evidence="9">
    <location>
        <position position="405"/>
    </location>
    <ligand>
        <name>L-glutamine</name>
        <dbReference type="ChEBI" id="CHEBI:58359"/>
    </ligand>
</feature>
<feature type="binding site" evidence="9">
    <location>
        <begin position="240"/>
        <end position="242"/>
    </location>
    <ligand>
        <name>ATP</name>
        <dbReference type="ChEBI" id="CHEBI:30616"/>
    </ligand>
</feature>
<feature type="binding site" evidence="9">
    <location>
        <begin position="382"/>
        <end position="385"/>
    </location>
    <ligand>
        <name>L-glutamine</name>
        <dbReference type="ChEBI" id="CHEBI:58359"/>
    </ligand>
</feature>
<feature type="binding site" evidence="9">
    <location>
        <position position="71"/>
    </location>
    <ligand>
        <name>Mg(2+)</name>
        <dbReference type="ChEBI" id="CHEBI:18420"/>
    </ligand>
</feature>
<dbReference type="Proteomes" id="UP001238088">
    <property type="component" value="Unassembled WGS sequence"/>
</dbReference>
<evidence type="ECO:0000259" key="10">
    <source>
        <dbReference type="Pfam" id="PF00117"/>
    </source>
</evidence>
<organism evidence="12 13">
    <name type="scientific">Cytobacillus purgationiresistens</name>
    <dbReference type="NCBI Taxonomy" id="863449"/>
    <lineage>
        <taxon>Bacteria</taxon>
        <taxon>Bacillati</taxon>
        <taxon>Bacillota</taxon>
        <taxon>Bacilli</taxon>
        <taxon>Bacillales</taxon>
        <taxon>Bacillaceae</taxon>
        <taxon>Cytobacillus</taxon>
    </lineage>
</organism>
<comment type="activity regulation">
    <text evidence="9">Allosterically activated by GTP, when glutamine is the substrate; GTP has no effect on the reaction when ammonia is the substrate. The allosteric effector GTP functions by stabilizing the protein conformation that binds the tetrahedral intermediate(s) formed during glutamine hydrolysis. Inhibited by the product CTP, via allosteric rather than competitive inhibition.</text>
</comment>
<feature type="active site" evidence="9">
    <location>
        <position position="509"/>
    </location>
</feature>
<protein>
    <recommendedName>
        <fullName evidence="9">CTP synthase</fullName>
        <ecNumber evidence="9">6.3.4.2</ecNumber>
    </recommendedName>
    <alternativeName>
        <fullName evidence="9">Cytidine 5'-triphosphate synthase</fullName>
    </alternativeName>
    <alternativeName>
        <fullName evidence="9">Cytidine triphosphate synthetase</fullName>
        <shortName evidence="9">CTP synthetase</shortName>
        <shortName evidence="9">CTPS</shortName>
    </alternativeName>
    <alternativeName>
        <fullName evidence="9">UTP--ammonia ligase</fullName>
    </alternativeName>
</protein>
<keyword evidence="4 9" id="KW-0547">Nucleotide-binding</keyword>
<feature type="binding site" evidence="9">
    <location>
        <position position="462"/>
    </location>
    <ligand>
        <name>L-glutamine</name>
        <dbReference type="ChEBI" id="CHEBI:58359"/>
    </ligand>
</feature>
<dbReference type="GO" id="GO:0003883">
    <property type="term" value="F:CTP synthase activity"/>
    <property type="evidence" value="ECO:0007669"/>
    <property type="project" value="UniProtKB-EC"/>
</dbReference>
<gene>
    <name evidence="9" type="primary">pyrG</name>
    <name evidence="12" type="ORF">J2S17_001156</name>
</gene>
<feature type="binding site" evidence="9">
    <location>
        <position position="13"/>
    </location>
    <ligand>
        <name>UTP</name>
        <dbReference type="ChEBI" id="CHEBI:46398"/>
    </ligand>
</feature>
<comment type="caution">
    <text evidence="12">The sequence shown here is derived from an EMBL/GenBank/DDBJ whole genome shotgun (WGS) entry which is preliminary data.</text>
</comment>
<feature type="binding site" evidence="9">
    <location>
        <position position="224"/>
    </location>
    <ligand>
        <name>UTP</name>
        <dbReference type="ChEBI" id="CHEBI:46398"/>
    </ligand>
</feature>
<sequence length="533" mass="59728">MTKYIFVTGGVVSSLGKGIVAASLGRLLKNRGMSVTIQKFDPYINVDPGTMSPYQHGEVYVTGDGAETDLDLGHYERFVDINLTKYSSVTTGKIYSTVLRKERRGDYNGGTVQVIPHVTNEIKEKVFRAGHETNADVVITEIGGTVGDIESLPFLEAIRQIKSDIGRDNVMYIHCTLVPYIKAAGEMKTKPTQHSVKELRSLGIQPNVVVVRTEMPISQEMKDKLALFCDIDKDAVIECRDAETLYTIPLALQEQGLDRIVCKEMKLDCEEADMTEWKQLVDKVLHLTKKTKIGLVGKYVELQDAYISVVEALKHAGYAHDAEVEVKWINSENVTKENVNELLSEVDGILVPGGFGDRGIEGKILATQYARENKKPFLGICLGMQLASIEFARNVLGLDGAHSAEINPDTKYPIIDLLPEQKDIEDLGGTLRLGLQACKLEEGTLAYEAYQDEVVYERHRHRYEFNNHFRQDMEKLGFVFSGTSPDGRLVEIIELKDHPWFVASQFHPEFTSRPTRPQPLFRDFVGASLKNNE</sequence>
<dbReference type="InterPro" id="IPR033828">
    <property type="entry name" value="GATase1_CTP_Synthase"/>
</dbReference>
<keyword evidence="13" id="KW-1185">Reference proteome</keyword>
<evidence type="ECO:0000313" key="12">
    <source>
        <dbReference type="EMBL" id="MDQ0269286.1"/>
    </source>
</evidence>
<name>A0ABU0AEW3_9BACI</name>
<dbReference type="PROSITE" id="PS51273">
    <property type="entry name" value="GATASE_TYPE_1"/>
    <property type="match status" value="1"/>
</dbReference>
<feature type="binding site" evidence="9">
    <location>
        <begin position="188"/>
        <end position="193"/>
    </location>
    <ligand>
        <name>UTP</name>
        <dbReference type="ChEBI" id="CHEBI:46398"/>
    </ligand>
</feature>
<feature type="active site" evidence="9">
    <location>
        <position position="507"/>
    </location>
</feature>
<evidence type="ECO:0000256" key="7">
    <source>
        <dbReference type="ARBA" id="ARBA00022975"/>
    </source>
</evidence>
<comment type="miscellaneous">
    <text evidence="9">CTPSs have evolved a hybrid strategy for distinguishing between UTP and CTP. The overlapping regions of the product feedback inhibitory and substrate sites recognize a common feature in both compounds, the triphosphate moiety. To differentiate isosteric substrate and product pyrimidine rings, an additional pocket far from the expected kinase/ligase catalytic site, specifically recognizes the cytosine and ribose portions of the product inhibitor.</text>
</comment>
<feature type="binding site" evidence="9">
    <location>
        <position position="141"/>
    </location>
    <ligand>
        <name>Mg(2+)</name>
        <dbReference type="ChEBI" id="CHEBI:18420"/>
    </ligand>
</feature>
<comment type="subunit">
    <text evidence="9">Homotetramer.</text>
</comment>
<feature type="binding site" evidence="9">
    <location>
        <begin position="188"/>
        <end position="193"/>
    </location>
    <ligand>
        <name>CTP</name>
        <dbReference type="ChEBI" id="CHEBI:37563"/>
        <note>allosteric inhibitor</note>
    </ligand>
</feature>
<comment type="catalytic activity">
    <reaction evidence="9">
        <text>L-glutamine + H2O = L-glutamate + NH4(+)</text>
        <dbReference type="Rhea" id="RHEA:15889"/>
        <dbReference type="ChEBI" id="CHEBI:15377"/>
        <dbReference type="ChEBI" id="CHEBI:28938"/>
        <dbReference type="ChEBI" id="CHEBI:29985"/>
        <dbReference type="ChEBI" id="CHEBI:58359"/>
    </reaction>
</comment>
<keyword evidence="5 9" id="KW-0067">ATP-binding</keyword>
<keyword evidence="7 9" id="KW-0665">Pyrimidine biosynthesis</keyword>
<feature type="binding site" evidence="9">
    <location>
        <position position="224"/>
    </location>
    <ligand>
        <name>CTP</name>
        <dbReference type="ChEBI" id="CHEBI:37563"/>
        <note>allosteric inhibitor</note>
    </ligand>
</feature>
<feature type="binding site" evidence="9">
    <location>
        <begin position="148"/>
        <end position="150"/>
    </location>
    <ligand>
        <name>CTP</name>
        <dbReference type="ChEBI" id="CHEBI:37563"/>
        <note>allosteric inhibitor</note>
    </ligand>
</feature>
<comment type="pathway">
    <text evidence="1 9">Pyrimidine metabolism; CTP biosynthesis via de novo pathway; CTP from UDP: step 2/2.</text>
</comment>
<evidence type="ECO:0000256" key="5">
    <source>
        <dbReference type="ARBA" id="ARBA00022840"/>
    </source>
</evidence>
<dbReference type="Pfam" id="PF06418">
    <property type="entry name" value="CTP_synth_N"/>
    <property type="match status" value="1"/>
</dbReference>
<evidence type="ECO:0000256" key="9">
    <source>
        <dbReference type="HAMAP-Rule" id="MF_01227"/>
    </source>
</evidence>
<dbReference type="CDD" id="cd03113">
    <property type="entry name" value="CTPS_N"/>
    <property type="match status" value="1"/>
</dbReference>
<dbReference type="PANTHER" id="PTHR11550:SF0">
    <property type="entry name" value="CTP SYNTHASE-RELATED"/>
    <property type="match status" value="1"/>
</dbReference>
<feature type="domain" description="CTP synthase N-terminal" evidence="11">
    <location>
        <begin position="3"/>
        <end position="267"/>
    </location>
</feature>